<gene>
    <name evidence="1" type="ORF">BCR34DRAFT_606036</name>
</gene>
<reference evidence="1 2" key="1">
    <citation type="submission" date="2016-07" db="EMBL/GenBank/DDBJ databases">
        <title>Pervasive Adenine N6-methylation of Active Genes in Fungi.</title>
        <authorList>
            <consortium name="DOE Joint Genome Institute"/>
            <person name="Mondo S.J."/>
            <person name="Dannebaum R.O."/>
            <person name="Kuo R.C."/>
            <person name="Labutti K."/>
            <person name="Haridas S."/>
            <person name="Kuo A."/>
            <person name="Salamov A."/>
            <person name="Ahrendt S.R."/>
            <person name="Lipzen A."/>
            <person name="Sullivan W."/>
            <person name="Andreopoulos W.B."/>
            <person name="Clum A."/>
            <person name="Lindquist E."/>
            <person name="Daum C."/>
            <person name="Ramamoorthy G.K."/>
            <person name="Gryganskyi A."/>
            <person name="Culley D."/>
            <person name="Magnuson J.K."/>
            <person name="James T.Y."/>
            <person name="O'Malley M.A."/>
            <person name="Stajich J.E."/>
            <person name="Spatafora J.W."/>
            <person name="Visel A."/>
            <person name="Grigoriev I.V."/>
        </authorList>
    </citation>
    <scope>NUCLEOTIDE SEQUENCE [LARGE SCALE GENOMIC DNA]</scope>
    <source>
        <strain evidence="1 2">CBS 115471</strain>
    </source>
</reference>
<comment type="caution">
    <text evidence="1">The sequence shown here is derived from an EMBL/GenBank/DDBJ whole genome shotgun (WGS) entry which is preliminary data.</text>
</comment>
<proteinExistence type="predicted"/>
<evidence type="ECO:0000313" key="1">
    <source>
        <dbReference type="EMBL" id="ORY01197.1"/>
    </source>
</evidence>
<organism evidence="1 2">
    <name type="scientific">Clohesyomyces aquaticus</name>
    <dbReference type="NCBI Taxonomy" id="1231657"/>
    <lineage>
        <taxon>Eukaryota</taxon>
        <taxon>Fungi</taxon>
        <taxon>Dikarya</taxon>
        <taxon>Ascomycota</taxon>
        <taxon>Pezizomycotina</taxon>
        <taxon>Dothideomycetes</taxon>
        <taxon>Pleosporomycetidae</taxon>
        <taxon>Pleosporales</taxon>
        <taxon>Lindgomycetaceae</taxon>
        <taxon>Clohesyomyces</taxon>
    </lineage>
</organism>
<name>A0A1Y1YTZ2_9PLEO</name>
<accession>A0A1Y1YTZ2</accession>
<dbReference type="AlphaFoldDB" id="A0A1Y1YTZ2"/>
<dbReference type="EMBL" id="MCFA01000173">
    <property type="protein sequence ID" value="ORY01197.1"/>
    <property type="molecule type" value="Genomic_DNA"/>
</dbReference>
<evidence type="ECO:0000313" key="2">
    <source>
        <dbReference type="Proteomes" id="UP000193144"/>
    </source>
</evidence>
<dbReference type="OrthoDB" id="5419845at2759"/>
<sequence length="394" mass="44668">MPIGAPLVCRLQGLSSHALGEATSQLINRCHRQFWRTWLLGNGFDCPDWIATDEDEFEPLNTEALASWIRVESDPRSEPGQHLHSLIMSCLFLFYQKELQKCLLLGAIGNCWHGIREDVFEFTQRLPNVPKDNERVEQMNDAIEKGATKGLVNGVKRAVQNEQMRDYIEKMGKRYLGQIVNIVTASLEDRCSEPWLDDELIRLAIISSLETYSMKAFPSMGRGFADLFRGFMKDLLCNVVEGYFPRGSAPSLESLENSSAFTVGECSIGLLEERSRKVTKGYFEIVEAMSLLIASNILTNISVLAAGKSHRPTDLLNETIAVTREEIMGLEHKRTPLWRYSLQQAAFRCEQAHNCLTAWGMIQTGRTHVDQDRWEENCIYLGLKGFGQPVDWLV</sequence>
<dbReference type="Proteomes" id="UP000193144">
    <property type="component" value="Unassembled WGS sequence"/>
</dbReference>
<keyword evidence="2" id="KW-1185">Reference proteome</keyword>
<protein>
    <submittedName>
        <fullName evidence="1">Uncharacterized protein</fullName>
    </submittedName>
</protein>